<sequence>MKNKLYVFLMLLFMIVLAACGSDESAANPDESADSEEAAETTEETGTEEEAEPALETDGDIIATTVAIVEMMDELELDLVGVPTSYKDLPARYEGVTEIGMAMEPDMEVILSLKPTDVLTVTTLADYVQDSFAQADVPATYMNLDSVENMYEEIEALGEKYNREDHAAELVAEFEGKLTEIEAKIEGLESPKVLILLGVPGSYLVATENSYVGDLVRRAGGTNAIADTDLEYVSANTEVLQQTDADIILRMAHGMPDEVVEMFNKEFQENDIWNHFKAVQNDRVYDLEETRFGTTANLAAAEALEELVGFLYPELVE</sequence>
<keyword evidence="8 16" id="KW-0732">Signal</keyword>
<evidence type="ECO:0000256" key="9">
    <source>
        <dbReference type="ARBA" id="ARBA00023004"/>
    </source>
</evidence>
<dbReference type="NCBIfam" id="TIGR03659">
    <property type="entry name" value="IsdE"/>
    <property type="match status" value="1"/>
</dbReference>
<protein>
    <recommendedName>
        <fullName evidence="3">High-affinity heme uptake system protein IsdE</fullName>
    </recommendedName>
    <alternativeName>
        <fullName evidence="14">Iron-regulated surface determinant protein E</fullName>
    </alternativeName>
    <alternativeName>
        <fullName evidence="13">Staphylococcal iron-regulated protein F</fullName>
    </alternativeName>
</protein>
<dbReference type="Proteomes" id="UP000624041">
    <property type="component" value="Unassembled WGS sequence"/>
</dbReference>
<comment type="caution">
    <text evidence="18">The sequence shown here is derived from an EMBL/GenBank/DDBJ whole genome shotgun (WGS) entry which is preliminary data.</text>
</comment>
<accession>A0A917XTN8</accession>
<evidence type="ECO:0000256" key="4">
    <source>
        <dbReference type="ARBA" id="ARBA00022448"/>
    </source>
</evidence>
<dbReference type="InterPro" id="IPR019957">
    <property type="entry name" value="ABC_transptr_haem-bd_IsdE"/>
</dbReference>
<keyword evidence="5" id="KW-1003">Cell membrane</keyword>
<evidence type="ECO:0000256" key="8">
    <source>
        <dbReference type="ARBA" id="ARBA00022729"/>
    </source>
</evidence>
<evidence type="ECO:0000256" key="16">
    <source>
        <dbReference type="SAM" id="SignalP"/>
    </source>
</evidence>
<evidence type="ECO:0000313" key="19">
    <source>
        <dbReference type="Proteomes" id="UP000624041"/>
    </source>
</evidence>
<dbReference type="GO" id="GO:0046872">
    <property type="term" value="F:metal ion binding"/>
    <property type="evidence" value="ECO:0007669"/>
    <property type="project" value="UniProtKB-KW"/>
</dbReference>
<evidence type="ECO:0000259" key="17">
    <source>
        <dbReference type="PROSITE" id="PS50983"/>
    </source>
</evidence>
<feature type="domain" description="Fe/B12 periplasmic-binding" evidence="17">
    <location>
        <begin position="60"/>
        <end position="315"/>
    </location>
</feature>
<feature type="compositionally biased region" description="Acidic residues" evidence="15">
    <location>
        <begin position="31"/>
        <end position="57"/>
    </location>
</feature>
<dbReference type="EMBL" id="BMOS01000005">
    <property type="protein sequence ID" value="GGN53363.1"/>
    <property type="molecule type" value="Genomic_DNA"/>
</dbReference>
<keyword evidence="9" id="KW-0408">Iron</keyword>
<dbReference type="Pfam" id="PF01497">
    <property type="entry name" value="Peripla_BP_2"/>
    <property type="match status" value="1"/>
</dbReference>
<evidence type="ECO:0000256" key="12">
    <source>
        <dbReference type="ARBA" id="ARBA00023288"/>
    </source>
</evidence>
<evidence type="ECO:0000256" key="14">
    <source>
        <dbReference type="ARBA" id="ARBA00031463"/>
    </source>
</evidence>
<organism evidence="18 19">
    <name type="scientific">Oceanobacillus indicireducens</name>
    <dbReference type="NCBI Taxonomy" id="1004261"/>
    <lineage>
        <taxon>Bacteria</taxon>
        <taxon>Bacillati</taxon>
        <taxon>Bacillota</taxon>
        <taxon>Bacilli</taxon>
        <taxon>Bacillales</taxon>
        <taxon>Bacillaceae</taxon>
        <taxon>Oceanobacillus</taxon>
    </lineage>
</organism>
<evidence type="ECO:0000256" key="7">
    <source>
        <dbReference type="ARBA" id="ARBA00022723"/>
    </source>
</evidence>
<evidence type="ECO:0000256" key="11">
    <source>
        <dbReference type="ARBA" id="ARBA00023139"/>
    </source>
</evidence>
<keyword evidence="19" id="KW-1185">Reference proteome</keyword>
<dbReference type="InterPro" id="IPR050902">
    <property type="entry name" value="ABC_Transporter_SBP"/>
</dbReference>
<name>A0A917XTN8_9BACI</name>
<evidence type="ECO:0000256" key="13">
    <source>
        <dbReference type="ARBA" id="ARBA00031148"/>
    </source>
</evidence>
<evidence type="ECO:0000256" key="6">
    <source>
        <dbReference type="ARBA" id="ARBA00022617"/>
    </source>
</evidence>
<evidence type="ECO:0000256" key="10">
    <source>
        <dbReference type="ARBA" id="ARBA00023136"/>
    </source>
</evidence>
<dbReference type="PROSITE" id="PS51257">
    <property type="entry name" value="PROKAR_LIPOPROTEIN"/>
    <property type="match status" value="1"/>
</dbReference>
<proteinExistence type="inferred from homology"/>
<evidence type="ECO:0000256" key="2">
    <source>
        <dbReference type="ARBA" id="ARBA00008814"/>
    </source>
</evidence>
<dbReference type="PROSITE" id="PS50983">
    <property type="entry name" value="FE_B12_PBP"/>
    <property type="match status" value="1"/>
</dbReference>
<reference evidence="18" key="1">
    <citation type="journal article" date="2014" name="Int. J. Syst. Evol. Microbiol.">
        <title>Complete genome sequence of Corynebacterium casei LMG S-19264T (=DSM 44701T), isolated from a smear-ripened cheese.</title>
        <authorList>
            <consortium name="US DOE Joint Genome Institute (JGI-PGF)"/>
            <person name="Walter F."/>
            <person name="Albersmeier A."/>
            <person name="Kalinowski J."/>
            <person name="Ruckert C."/>
        </authorList>
    </citation>
    <scope>NUCLEOTIDE SEQUENCE</scope>
    <source>
        <strain evidence="18">JCM 17251</strain>
    </source>
</reference>
<dbReference type="AlphaFoldDB" id="A0A917XTN8"/>
<reference evidence="18" key="2">
    <citation type="submission" date="2020-09" db="EMBL/GenBank/DDBJ databases">
        <authorList>
            <person name="Sun Q."/>
            <person name="Ohkuma M."/>
        </authorList>
    </citation>
    <scope>NUCLEOTIDE SEQUENCE</scope>
    <source>
        <strain evidence="18">JCM 17251</strain>
    </source>
</reference>
<evidence type="ECO:0000313" key="18">
    <source>
        <dbReference type="EMBL" id="GGN53363.1"/>
    </source>
</evidence>
<dbReference type="GO" id="GO:0015886">
    <property type="term" value="P:heme transport"/>
    <property type="evidence" value="ECO:0007669"/>
    <property type="project" value="InterPro"/>
</dbReference>
<feature type="chain" id="PRO_5039168634" description="High-affinity heme uptake system protein IsdE" evidence="16">
    <location>
        <begin position="19"/>
        <end position="317"/>
    </location>
</feature>
<keyword evidence="12" id="KW-0449">Lipoprotein</keyword>
<keyword evidence="4" id="KW-0813">Transport</keyword>
<dbReference type="PANTHER" id="PTHR30535:SF36">
    <property type="entry name" value="HIGH-AFFINITY HEME UPTAKE SYSTEM PROTEIN ISDE"/>
    <property type="match status" value="1"/>
</dbReference>
<dbReference type="GO" id="GO:0020037">
    <property type="term" value="F:heme binding"/>
    <property type="evidence" value="ECO:0007669"/>
    <property type="project" value="InterPro"/>
</dbReference>
<feature type="signal peptide" evidence="16">
    <location>
        <begin position="1"/>
        <end position="18"/>
    </location>
</feature>
<evidence type="ECO:0000256" key="3">
    <source>
        <dbReference type="ARBA" id="ARBA00015862"/>
    </source>
</evidence>
<dbReference type="SUPFAM" id="SSF53807">
    <property type="entry name" value="Helical backbone' metal receptor"/>
    <property type="match status" value="1"/>
</dbReference>
<comment type="similarity">
    <text evidence="2">Belongs to the bacterial solute-binding protein 8 family.</text>
</comment>
<feature type="region of interest" description="Disordered" evidence="15">
    <location>
        <begin position="24"/>
        <end position="57"/>
    </location>
</feature>
<dbReference type="Gene3D" id="3.40.50.1980">
    <property type="entry name" value="Nitrogenase molybdenum iron protein domain"/>
    <property type="match status" value="2"/>
</dbReference>
<evidence type="ECO:0000256" key="1">
    <source>
        <dbReference type="ARBA" id="ARBA00001970"/>
    </source>
</evidence>
<keyword evidence="10" id="KW-0472">Membrane</keyword>
<gene>
    <name evidence="18" type="ORF">GCM10007971_09770</name>
</gene>
<evidence type="ECO:0000256" key="5">
    <source>
        <dbReference type="ARBA" id="ARBA00022475"/>
    </source>
</evidence>
<dbReference type="RefSeq" id="WP_268239577.1">
    <property type="nucleotide sequence ID" value="NZ_BMOS01000005.1"/>
</dbReference>
<comment type="cofactor">
    <cofactor evidence="1">
        <name>heme b</name>
        <dbReference type="ChEBI" id="CHEBI:60344"/>
    </cofactor>
</comment>
<dbReference type="PANTHER" id="PTHR30535">
    <property type="entry name" value="VITAMIN B12-BINDING PROTEIN"/>
    <property type="match status" value="1"/>
</dbReference>
<evidence type="ECO:0000256" key="15">
    <source>
        <dbReference type="SAM" id="MobiDB-lite"/>
    </source>
</evidence>
<keyword evidence="11" id="KW-0564">Palmitate</keyword>
<dbReference type="GO" id="GO:0016020">
    <property type="term" value="C:membrane"/>
    <property type="evidence" value="ECO:0007669"/>
    <property type="project" value="InterPro"/>
</dbReference>
<keyword evidence="7" id="KW-0479">Metal-binding</keyword>
<keyword evidence="6" id="KW-0349">Heme</keyword>
<dbReference type="InterPro" id="IPR002491">
    <property type="entry name" value="ABC_transptr_periplasmic_BD"/>
</dbReference>
<dbReference type="GO" id="GO:0071281">
    <property type="term" value="P:cellular response to iron ion"/>
    <property type="evidence" value="ECO:0007669"/>
    <property type="project" value="TreeGrafter"/>
</dbReference>